<dbReference type="EMBL" id="CAJNNV010031078">
    <property type="protein sequence ID" value="CAE8634605.1"/>
    <property type="molecule type" value="Genomic_DNA"/>
</dbReference>
<name>A0A813HAI6_POLGL</name>
<reference evidence="2" key="1">
    <citation type="submission" date="2021-02" db="EMBL/GenBank/DDBJ databases">
        <authorList>
            <person name="Dougan E. K."/>
            <person name="Rhodes N."/>
            <person name="Thang M."/>
            <person name="Chan C."/>
        </authorList>
    </citation>
    <scope>NUCLEOTIDE SEQUENCE</scope>
</reference>
<dbReference type="AlphaFoldDB" id="A0A813HAI6"/>
<protein>
    <recommendedName>
        <fullName evidence="4">Subtilisin</fullName>
    </recommendedName>
</protein>
<organism evidence="2 3">
    <name type="scientific">Polarella glacialis</name>
    <name type="common">Dinoflagellate</name>
    <dbReference type="NCBI Taxonomy" id="89957"/>
    <lineage>
        <taxon>Eukaryota</taxon>
        <taxon>Sar</taxon>
        <taxon>Alveolata</taxon>
        <taxon>Dinophyceae</taxon>
        <taxon>Suessiales</taxon>
        <taxon>Suessiaceae</taxon>
        <taxon>Polarella</taxon>
    </lineage>
</organism>
<proteinExistence type="predicted"/>
<evidence type="ECO:0000313" key="2">
    <source>
        <dbReference type="EMBL" id="CAE8634605.1"/>
    </source>
</evidence>
<dbReference type="Proteomes" id="UP000654075">
    <property type="component" value="Unassembled WGS sequence"/>
</dbReference>
<evidence type="ECO:0000256" key="1">
    <source>
        <dbReference type="SAM" id="SignalP"/>
    </source>
</evidence>
<gene>
    <name evidence="2" type="ORF">PGLA1383_LOCUS50253</name>
</gene>
<keyword evidence="3" id="KW-1185">Reference proteome</keyword>
<feature type="signal peptide" evidence="1">
    <location>
        <begin position="1"/>
        <end position="17"/>
    </location>
</feature>
<feature type="chain" id="PRO_5032614428" description="Subtilisin" evidence="1">
    <location>
        <begin position="18"/>
        <end position="70"/>
    </location>
</feature>
<keyword evidence="1" id="KW-0732">Signal</keyword>
<comment type="caution">
    <text evidence="2">The sequence shown here is derived from an EMBL/GenBank/DDBJ whole genome shotgun (WGS) entry which is preliminary data.</text>
</comment>
<sequence>MMADFLAFLAVVMQASSVPSMSSEITNNNDDLPLSRDDECHLDADGAACSLSALQTKGQKVEHSGTSMAG</sequence>
<evidence type="ECO:0000313" key="3">
    <source>
        <dbReference type="Proteomes" id="UP000654075"/>
    </source>
</evidence>
<evidence type="ECO:0008006" key="4">
    <source>
        <dbReference type="Google" id="ProtNLM"/>
    </source>
</evidence>
<accession>A0A813HAI6</accession>